<evidence type="ECO:0000256" key="1">
    <source>
        <dbReference type="ARBA" id="ARBA00004123"/>
    </source>
</evidence>
<comment type="subcellular location">
    <subcellularLocation>
        <location evidence="1">Nucleus</location>
    </subcellularLocation>
</comment>
<evidence type="ECO:0000256" key="3">
    <source>
        <dbReference type="ARBA" id="ARBA00021704"/>
    </source>
</evidence>
<feature type="non-terminal residue" evidence="8">
    <location>
        <position position="1"/>
    </location>
</feature>
<dbReference type="EMBL" id="CP144751">
    <property type="protein sequence ID" value="WVZ83364.1"/>
    <property type="molecule type" value="Genomic_DNA"/>
</dbReference>
<keyword evidence="4" id="KW-0819">tRNA processing</keyword>
<evidence type="ECO:0000313" key="9">
    <source>
        <dbReference type="Proteomes" id="UP001341281"/>
    </source>
</evidence>
<feature type="compositionally biased region" description="Basic and acidic residues" evidence="7">
    <location>
        <begin position="7"/>
        <end position="24"/>
    </location>
</feature>
<evidence type="ECO:0000256" key="5">
    <source>
        <dbReference type="ARBA" id="ARBA00023242"/>
    </source>
</evidence>
<dbReference type="InterPro" id="IPR017423">
    <property type="entry name" value="TRM6"/>
</dbReference>
<keyword evidence="9" id="KW-1185">Reference proteome</keyword>
<accession>A0AAQ3U375</accession>
<keyword evidence="5" id="KW-0539">Nucleus</keyword>
<dbReference type="Proteomes" id="UP001341281">
    <property type="component" value="Chromosome 07"/>
</dbReference>
<feature type="region of interest" description="Disordered" evidence="7">
    <location>
        <begin position="1"/>
        <end position="43"/>
    </location>
</feature>
<evidence type="ECO:0000256" key="2">
    <source>
        <dbReference type="ARBA" id="ARBA00008320"/>
    </source>
</evidence>
<proteinExistence type="inferred from homology"/>
<feature type="compositionally biased region" description="Basic and acidic residues" evidence="7">
    <location>
        <begin position="34"/>
        <end position="43"/>
    </location>
</feature>
<dbReference type="GO" id="GO:0030488">
    <property type="term" value="P:tRNA methylation"/>
    <property type="evidence" value="ECO:0007669"/>
    <property type="project" value="InterPro"/>
</dbReference>
<comment type="similarity">
    <text evidence="2">Belongs to the TRM6/GCD10 family.</text>
</comment>
<protein>
    <recommendedName>
        <fullName evidence="3">tRNA (adenine(58)-N(1))-methyltransferase non-catalytic subunit TRM6</fullName>
    </recommendedName>
    <alternativeName>
        <fullName evidence="6">tRNA(m1A58)-methyltransferase subunit TRM6</fullName>
    </alternativeName>
</protein>
<organism evidence="8 9">
    <name type="scientific">Paspalum notatum var. saurae</name>
    <dbReference type="NCBI Taxonomy" id="547442"/>
    <lineage>
        <taxon>Eukaryota</taxon>
        <taxon>Viridiplantae</taxon>
        <taxon>Streptophyta</taxon>
        <taxon>Embryophyta</taxon>
        <taxon>Tracheophyta</taxon>
        <taxon>Spermatophyta</taxon>
        <taxon>Magnoliopsida</taxon>
        <taxon>Liliopsida</taxon>
        <taxon>Poales</taxon>
        <taxon>Poaceae</taxon>
        <taxon>PACMAD clade</taxon>
        <taxon>Panicoideae</taxon>
        <taxon>Andropogonodae</taxon>
        <taxon>Paspaleae</taxon>
        <taxon>Paspalinae</taxon>
        <taxon>Paspalum</taxon>
    </lineage>
</organism>
<evidence type="ECO:0000256" key="6">
    <source>
        <dbReference type="ARBA" id="ARBA00032319"/>
    </source>
</evidence>
<dbReference type="PANTHER" id="PTHR12945">
    <property type="entry name" value="TRANSLATION INITIATION FACTOR EIF3-RELATED"/>
    <property type="match status" value="1"/>
</dbReference>
<evidence type="ECO:0000313" key="8">
    <source>
        <dbReference type="EMBL" id="WVZ83364.1"/>
    </source>
</evidence>
<dbReference type="GO" id="GO:0031515">
    <property type="term" value="C:tRNA (m1A) methyltransferase complex"/>
    <property type="evidence" value="ECO:0007669"/>
    <property type="project" value="InterPro"/>
</dbReference>
<dbReference type="GO" id="GO:0005634">
    <property type="term" value="C:nucleus"/>
    <property type="evidence" value="ECO:0007669"/>
    <property type="project" value="UniProtKB-SubCell"/>
</dbReference>
<reference evidence="8 9" key="1">
    <citation type="submission" date="2024-02" db="EMBL/GenBank/DDBJ databases">
        <title>High-quality chromosome-scale genome assembly of Pensacola bahiagrass (Paspalum notatum Flugge var. saurae).</title>
        <authorList>
            <person name="Vega J.M."/>
            <person name="Podio M."/>
            <person name="Orjuela J."/>
            <person name="Siena L.A."/>
            <person name="Pessino S.C."/>
            <person name="Combes M.C."/>
            <person name="Mariac C."/>
            <person name="Albertini E."/>
            <person name="Pupilli F."/>
            <person name="Ortiz J.P.A."/>
            <person name="Leblanc O."/>
        </authorList>
    </citation>
    <scope>NUCLEOTIDE SEQUENCE [LARGE SCALE GENOMIC DNA]</scope>
    <source>
        <strain evidence="8">R1</strain>
        <tissue evidence="8">Leaf</tissue>
    </source>
</reference>
<evidence type="ECO:0000256" key="7">
    <source>
        <dbReference type="SAM" id="MobiDB-lite"/>
    </source>
</evidence>
<gene>
    <name evidence="8" type="ORF">U9M48_030522</name>
</gene>
<evidence type="ECO:0000256" key="4">
    <source>
        <dbReference type="ARBA" id="ARBA00022694"/>
    </source>
</evidence>
<dbReference type="AlphaFoldDB" id="A0AAQ3U375"/>
<sequence>MEVSKPSVDERVQDEKLSLDHKGSDGNSNASKSTKSEKAPSPEKMNYWKEHGFSSLIVAALGHLLPLLSYSAPFAIYHQYIEPLAKCMHSLQVSKQAIGLQLSEPWLCEYQVLPSRTHPHVQMNAFGGYILSGTRIHNTHFVTVN</sequence>
<dbReference type="PANTHER" id="PTHR12945:SF0">
    <property type="entry name" value="TRNA (ADENINE(58)-N(1))-METHYLTRANSFERASE NON-CATALYTIC SUBUNIT TRM6"/>
    <property type="match status" value="1"/>
</dbReference>
<name>A0AAQ3U375_PASNO</name>